<reference evidence="3 4" key="1">
    <citation type="submission" date="2018-12" db="EMBL/GenBank/DDBJ databases">
        <title>Deinococcus radiophilus ATCC 27603 genome sequencing and assembly.</title>
        <authorList>
            <person name="Maclea K.S."/>
            <person name="Maynard C.R."/>
        </authorList>
    </citation>
    <scope>NUCLEOTIDE SEQUENCE [LARGE SCALE GENOMIC DNA]</scope>
    <source>
        <strain evidence="3 4">ATCC 27603</strain>
    </source>
</reference>
<name>A0A3S0RDF1_9DEIO</name>
<accession>A0A3S0RDF1</accession>
<organism evidence="3 4">
    <name type="scientific">Deinococcus radiophilus</name>
    <dbReference type="NCBI Taxonomy" id="32062"/>
    <lineage>
        <taxon>Bacteria</taxon>
        <taxon>Thermotogati</taxon>
        <taxon>Deinococcota</taxon>
        <taxon>Deinococci</taxon>
        <taxon>Deinococcales</taxon>
        <taxon>Deinococcaceae</taxon>
        <taxon>Deinococcus</taxon>
    </lineage>
</organism>
<evidence type="ECO:0000259" key="2">
    <source>
        <dbReference type="Pfam" id="PF12802"/>
    </source>
</evidence>
<evidence type="ECO:0000313" key="4">
    <source>
        <dbReference type="Proteomes" id="UP000277766"/>
    </source>
</evidence>
<dbReference type="AlphaFoldDB" id="A0A3S0RDF1"/>
<comment type="caution">
    <text evidence="3">The sequence shown here is derived from an EMBL/GenBank/DDBJ whole genome shotgun (WGS) entry which is preliminary data.</text>
</comment>
<dbReference type="Proteomes" id="UP000277766">
    <property type="component" value="Unassembled WGS sequence"/>
</dbReference>
<dbReference type="EMBL" id="RXPE01000024">
    <property type="protein sequence ID" value="RTR25590.1"/>
    <property type="molecule type" value="Genomic_DNA"/>
</dbReference>
<dbReference type="OrthoDB" id="73067at2"/>
<proteinExistence type="predicted"/>
<protein>
    <submittedName>
        <fullName evidence="3">MarR family transcriptional regulator</fullName>
    </submittedName>
</protein>
<dbReference type="InterPro" id="IPR036390">
    <property type="entry name" value="WH_DNA-bd_sf"/>
</dbReference>
<feature type="domain" description="HTH marR-type" evidence="2">
    <location>
        <begin position="7"/>
        <end position="52"/>
    </location>
</feature>
<dbReference type="InterPro" id="IPR000835">
    <property type="entry name" value="HTH_MarR-typ"/>
</dbReference>
<dbReference type="SUPFAM" id="SSF46785">
    <property type="entry name" value="Winged helix' DNA-binding domain"/>
    <property type="match status" value="1"/>
</dbReference>
<dbReference type="RefSeq" id="WP_126352672.1">
    <property type="nucleotide sequence ID" value="NZ_CP086381.1"/>
</dbReference>
<feature type="region of interest" description="Disordered" evidence="1">
    <location>
        <begin position="47"/>
        <end position="77"/>
    </location>
</feature>
<evidence type="ECO:0000313" key="3">
    <source>
        <dbReference type="EMBL" id="RTR25590.1"/>
    </source>
</evidence>
<gene>
    <name evidence="3" type="ORF">EJ104_10220</name>
</gene>
<dbReference type="GO" id="GO:0003700">
    <property type="term" value="F:DNA-binding transcription factor activity"/>
    <property type="evidence" value="ECO:0007669"/>
    <property type="project" value="InterPro"/>
</dbReference>
<dbReference type="Gene3D" id="1.10.10.10">
    <property type="entry name" value="Winged helix-like DNA-binding domain superfamily/Winged helix DNA-binding domain"/>
    <property type="match status" value="1"/>
</dbReference>
<evidence type="ECO:0000256" key="1">
    <source>
        <dbReference type="SAM" id="MobiDB-lite"/>
    </source>
</evidence>
<sequence>MTTLSETLRVLDFLTREAPKAHSADELAALLELDTAAVQVALTELERRGEVSPEQVSGYGDSDTLWRAAKTGGAENS</sequence>
<dbReference type="InterPro" id="IPR036388">
    <property type="entry name" value="WH-like_DNA-bd_sf"/>
</dbReference>
<dbReference type="Pfam" id="PF12802">
    <property type="entry name" value="MarR_2"/>
    <property type="match status" value="1"/>
</dbReference>
<keyword evidence="4" id="KW-1185">Reference proteome</keyword>